<protein>
    <submittedName>
        <fullName evidence="1">Putative glycosyltransferase</fullName>
    </submittedName>
</protein>
<gene>
    <name evidence="1" type="ORF">MM171A00331_0048</name>
    <name evidence="2" type="ORF">MM171B00210_0066</name>
</gene>
<dbReference type="Gene3D" id="3.40.50.2000">
    <property type="entry name" value="Glycogen Phosphorylase B"/>
    <property type="match status" value="2"/>
</dbReference>
<dbReference type="SUPFAM" id="SSF53756">
    <property type="entry name" value="UDP-Glycosyltransferase/glycogen phosphorylase"/>
    <property type="match status" value="1"/>
</dbReference>
<dbReference type="GO" id="GO:0016740">
    <property type="term" value="F:transferase activity"/>
    <property type="evidence" value="ECO:0007669"/>
    <property type="project" value="UniProtKB-KW"/>
</dbReference>
<reference evidence="1" key="1">
    <citation type="submission" date="2020-03" db="EMBL/GenBank/DDBJ databases">
        <title>The deep terrestrial virosphere.</title>
        <authorList>
            <person name="Holmfeldt K."/>
            <person name="Nilsson E."/>
            <person name="Simone D."/>
            <person name="Lopez-Fernandez M."/>
            <person name="Wu X."/>
            <person name="de Brujin I."/>
            <person name="Lundin D."/>
            <person name="Andersson A."/>
            <person name="Bertilsson S."/>
            <person name="Dopson M."/>
        </authorList>
    </citation>
    <scope>NUCLEOTIDE SEQUENCE</scope>
    <source>
        <strain evidence="1">MM171A00331</strain>
        <strain evidence="2">MM171B00210</strain>
    </source>
</reference>
<name>A0A6M3LZ58_9ZZZZ</name>
<dbReference type="EMBL" id="MT143697">
    <property type="protein sequence ID" value="QJB00631.1"/>
    <property type="molecule type" value="Genomic_DNA"/>
</dbReference>
<keyword evidence="1" id="KW-0808">Transferase</keyword>
<organism evidence="1">
    <name type="scientific">viral metagenome</name>
    <dbReference type="NCBI Taxonomy" id="1070528"/>
    <lineage>
        <taxon>unclassified sequences</taxon>
        <taxon>metagenomes</taxon>
        <taxon>organismal metagenomes</taxon>
    </lineage>
</organism>
<dbReference type="AlphaFoldDB" id="A0A6M3LZ58"/>
<evidence type="ECO:0000313" key="2">
    <source>
        <dbReference type="EMBL" id="QJB04755.1"/>
    </source>
</evidence>
<sequence>MDMKLSEGPKGGIPPFKEGQKIDLRIAHWSLWGPRRSGMYETVRELIAAENRIDGVLAGMCVVPSEKATKREKNAHVQGGFVDPLHPELRTQDWGWAYKFADIHVIHFSFDVKLGRLKPKVFFAHGTAEAVIDSGLREPEKRALLAGSQWIHNFEATIVTGQRAKQFWEVFDDTGKKVHVVNKGIDLDWWQRSATKAILTGEPSVLYGEVWRGIKHPTPVFFAVNEIYKRNEDVRMNAWSLGPGRTFWQDFITQAGFKDFLGQSNIPGVEDYPEHFYSRGDVLVSPVQAGDLSRVAQEAMACGCPVVSWDSDPWGENYPYKAAKAFSIVDLASKIEQTYEEILDDPEGVIGKCRAVAEKQFDINVEAKSVVDILRKVVSEQ</sequence>
<accession>A0A6M3LZ58</accession>
<evidence type="ECO:0000313" key="1">
    <source>
        <dbReference type="EMBL" id="QJB00631.1"/>
    </source>
</evidence>
<proteinExistence type="predicted"/>
<dbReference type="EMBL" id="MT143889">
    <property type="protein sequence ID" value="QJB04755.1"/>
    <property type="molecule type" value="Genomic_DNA"/>
</dbReference>
<dbReference type="Pfam" id="PF13692">
    <property type="entry name" value="Glyco_trans_1_4"/>
    <property type="match status" value="1"/>
</dbReference>